<dbReference type="RefSeq" id="WP_158949316.1">
    <property type="nucleotide sequence ID" value="NZ_CP046400.1"/>
</dbReference>
<dbReference type="Proteomes" id="UP000428328">
    <property type="component" value="Chromosome"/>
</dbReference>
<evidence type="ECO:0000313" key="3">
    <source>
        <dbReference type="EMBL" id="QGY41244.1"/>
    </source>
</evidence>
<keyword evidence="4" id="KW-1185">Reference proteome</keyword>
<dbReference type="Gene3D" id="3.40.190.10">
    <property type="entry name" value="Periplasmic binding protein-like II"/>
    <property type="match status" value="2"/>
</dbReference>
<sequence>MKRILSLVLMLLMLTGVAYAEGVQCKAEYGPGKTVYKLATGSPGELGLLKVLAETFNAKHDAMMCWVKAGSGKSLALLKAGEVDACMVHAPAAEKQAVADGWAVGRTLIGSNEFYIVGPSDDPAGIAGAKDAADAYTRIAKAKAPFMSRGDNSGTNKKELAIWKKAGITPSGSWYVITKDFMMATLKRADAEKGYFMTDSSTWVAGKKEMKDLKILFRGDPMLINTYHALASPEGAPNHALVMEFIRFLSSDEGQGIIASYGKDLYGEGMYNDAEYAKQYDH</sequence>
<dbReference type="InterPro" id="IPR052738">
    <property type="entry name" value="ABC-Tungstate_binding"/>
</dbReference>
<name>A0A6I6JU70_9BACT</name>
<feature type="chain" id="PRO_5026062002" evidence="1">
    <location>
        <begin position="21"/>
        <end position="282"/>
    </location>
</feature>
<dbReference type="EMBL" id="CP046400">
    <property type="protein sequence ID" value="QGY41244.1"/>
    <property type="molecule type" value="Genomic_DNA"/>
</dbReference>
<feature type="domain" description="PBP" evidence="2">
    <location>
        <begin position="32"/>
        <end position="253"/>
    </location>
</feature>
<evidence type="ECO:0000259" key="2">
    <source>
        <dbReference type="Pfam" id="PF12849"/>
    </source>
</evidence>
<protein>
    <submittedName>
        <fullName evidence="3">ABC transporter substrate-binding protein</fullName>
    </submittedName>
</protein>
<feature type="signal peptide" evidence="1">
    <location>
        <begin position="1"/>
        <end position="20"/>
    </location>
</feature>
<dbReference type="PANTHER" id="PTHR37945">
    <property type="entry name" value="EXTRACELLULAR TUNGSTATE BINDING PROTEIN"/>
    <property type="match status" value="1"/>
</dbReference>
<reference evidence="3 4" key="1">
    <citation type="submission" date="2019-11" db="EMBL/GenBank/DDBJ databases">
        <authorList>
            <person name="Zheng R.K."/>
            <person name="Sun C.M."/>
        </authorList>
    </citation>
    <scope>NUCLEOTIDE SEQUENCE [LARGE SCALE GENOMIC DNA]</scope>
    <source>
        <strain evidence="3 4">SRB007</strain>
    </source>
</reference>
<organism evidence="3 4">
    <name type="scientific">Pseudodesulfovibrio cashew</name>
    <dbReference type="NCBI Taxonomy" id="2678688"/>
    <lineage>
        <taxon>Bacteria</taxon>
        <taxon>Pseudomonadati</taxon>
        <taxon>Thermodesulfobacteriota</taxon>
        <taxon>Desulfovibrionia</taxon>
        <taxon>Desulfovibrionales</taxon>
        <taxon>Desulfovibrionaceae</taxon>
    </lineage>
</organism>
<dbReference type="KEGG" id="psel:GM415_14290"/>
<dbReference type="InterPro" id="IPR024370">
    <property type="entry name" value="PBP_domain"/>
</dbReference>
<dbReference type="AlphaFoldDB" id="A0A6I6JU70"/>
<dbReference type="SUPFAM" id="SSF53850">
    <property type="entry name" value="Periplasmic binding protein-like II"/>
    <property type="match status" value="1"/>
</dbReference>
<evidence type="ECO:0000256" key="1">
    <source>
        <dbReference type="SAM" id="SignalP"/>
    </source>
</evidence>
<dbReference type="Pfam" id="PF12849">
    <property type="entry name" value="PBP_like_2"/>
    <property type="match status" value="1"/>
</dbReference>
<proteinExistence type="predicted"/>
<accession>A0A6I6JU70</accession>
<gene>
    <name evidence="3" type="ORF">GM415_14290</name>
</gene>
<evidence type="ECO:0000313" key="4">
    <source>
        <dbReference type="Proteomes" id="UP000428328"/>
    </source>
</evidence>
<keyword evidence="1" id="KW-0732">Signal</keyword>
<dbReference type="PANTHER" id="PTHR37945:SF1">
    <property type="entry name" value="EXTRACELLULAR TUNGSTATE BINDING PROTEIN"/>
    <property type="match status" value="1"/>
</dbReference>